<feature type="compositionally biased region" description="Polar residues" evidence="1">
    <location>
        <begin position="1671"/>
        <end position="1684"/>
    </location>
</feature>
<comment type="caution">
    <text evidence="3">The sequence shown here is derived from an EMBL/GenBank/DDBJ whole genome shotgun (WGS) entry which is preliminary data.</text>
</comment>
<dbReference type="InterPro" id="IPR001245">
    <property type="entry name" value="Ser-Thr/Tyr_kinase_cat_dom"/>
</dbReference>
<feature type="compositionally biased region" description="Gly residues" evidence="1">
    <location>
        <begin position="1846"/>
        <end position="1858"/>
    </location>
</feature>
<feature type="region of interest" description="Disordered" evidence="1">
    <location>
        <begin position="445"/>
        <end position="514"/>
    </location>
</feature>
<feature type="compositionally biased region" description="Gly residues" evidence="1">
    <location>
        <begin position="915"/>
        <end position="927"/>
    </location>
</feature>
<reference evidence="3" key="1">
    <citation type="journal article" date="2020" name="bioRxiv">
        <title>Comparative genomics of Chlamydomonas.</title>
        <authorList>
            <person name="Craig R.J."/>
            <person name="Hasan A.R."/>
            <person name="Ness R.W."/>
            <person name="Keightley P.D."/>
        </authorList>
    </citation>
    <scope>NUCLEOTIDE SEQUENCE</scope>
    <source>
        <strain evidence="3">CCAP 11/70</strain>
    </source>
</reference>
<dbReference type="OrthoDB" id="547665at2759"/>
<feature type="compositionally biased region" description="Low complexity" evidence="1">
    <location>
        <begin position="621"/>
        <end position="631"/>
    </location>
</feature>
<feature type="region of interest" description="Disordered" evidence="1">
    <location>
        <begin position="1387"/>
        <end position="1414"/>
    </location>
</feature>
<feature type="region of interest" description="Disordered" evidence="1">
    <location>
        <begin position="867"/>
        <end position="927"/>
    </location>
</feature>
<dbReference type="Proteomes" id="UP000612055">
    <property type="component" value="Unassembled WGS sequence"/>
</dbReference>
<feature type="region of interest" description="Disordered" evidence="1">
    <location>
        <begin position="1461"/>
        <end position="1496"/>
    </location>
</feature>
<feature type="compositionally biased region" description="Polar residues" evidence="1">
    <location>
        <begin position="1394"/>
        <end position="1405"/>
    </location>
</feature>
<feature type="compositionally biased region" description="Low complexity" evidence="1">
    <location>
        <begin position="1605"/>
        <end position="1615"/>
    </location>
</feature>
<evidence type="ECO:0000256" key="1">
    <source>
        <dbReference type="SAM" id="MobiDB-lite"/>
    </source>
</evidence>
<dbReference type="PROSITE" id="PS00108">
    <property type="entry name" value="PROTEIN_KINASE_ST"/>
    <property type="match status" value="1"/>
</dbReference>
<feature type="region of interest" description="Disordered" evidence="1">
    <location>
        <begin position="191"/>
        <end position="251"/>
    </location>
</feature>
<dbReference type="GO" id="GO:0004672">
    <property type="term" value="F:protein kinase activity"/>
    <property type="evidence" value="ECO:0007669"/>
    <property type="project" value="InterPro"/>
</dbReference>
<feature type="compositionally biased region" description="Polar residues" evidence="1">
    <location>
        <begin position="1485"/>
        <end position="1496"/>
    </location>
</feature>
<feature type="region of interest" description="Disordered" evidence="1">
    <location>
        <begin position="1"/>
        <end position="45"/>
    </location>
</feature>
<dbReference type="SMART" id="SM00220">
    <property type="entry name" value="S_TKc"/>
    <property type="match status" value="1"/>
</dbReference>
<feature type="compositionally biased region" description="Low complexity" evidence="1">
    <location>
        <begin position="780"/>
        <end position="791"/>
    </location>
</feature>
<dbReference type="GO" id="GO:0005524">
    <property type="term" value="F:ATP binding"/>
    <property type="evidence" value="ECO:0007669"/>
    <property type="project" value="InterPro"/>
</dbReference>
<dbReference type="InterPro" id="IPR011009">
    <property type="entry name" value="Kinase-like_dom_sf"/>
</dbReference>
<evidence type="ECO:0000259" key="2">
    <source>
        <dbReference type="PROSITE" id="PS50011"/>
    </source>
</evidence>
<feature type="compositionally biased region" description="Low complexity" evidence="1">
    <location>
        <begin position="1829"/>
        <end position="1845"/>
    </location>
</feature>
<feature type="region of interest" description="Disordered" evidence="1">
    <location>
        <begin position="1563"/>
        <end position="1691"/>
    </location>
</feature>
<feature type="compositionally biased region" description="Gly residues" evidence="1">
    <location>
        <begin position="755"/>
        <end position="779"/>
    </location>
</feature>
<accession>A0A835XND1</accession>
<feature type="compositionally biased region" description="Low complexity" evidence="1">
    <location>
        <begin position="1951"/>
        <end position="1967"/>
    </location>
</feature>
<name>A0A835XND1_9CHLO</name>
<feature type="region of interest" description="Disordered" evidence="1">
    <location>
        <begin position="755"/>
        <end position="817"/>
    </location>
</feature>
<evidence type="ECO:0000313" key="3">
    <source>
        <dbReference type="EMBL" id="KAG2486645.1"/>
    </source>
</evidence>
<dbReference type="GO" id="GO:0005737">
    <property type="term" value="C:cytoplasm"/>
    <property type="evidence" value="ECO:0007669"/>
    <property type="project" value="TreeGrafter"/>
</dbReference>
<feature type="compositionally biased region" description="Low complexity" evidence="1">
    <location>
        <begin position="1056"/>
        <end position="1072"/>
    </location>
</feature>
<evidence type="ECO:0000313" key="4">
    <source>
        <dbReference type="Proteomes" id="UP000612055"/>
    </source>
</evidence>
<dbReference type="Gene3D" id="1.10.510.10">
    <property type="entry name" value="Transferase(Phosphotransferase) domain 1"/>
    <property type="match status" value="1"/>
</dbReference>
<feature type="region of interest" description="Disordered" evidence="1">
    <location>
        <begin position="1943"/>
        <end position="1973"/>
    </location>
</feature>
<dbReference type="EMBL" id="JAEHOE010000109">
    <property type="protein sequence ID" value="KAG2486645.1"/>
    <property type="molecule type" value="Genomic_DNA"/>
</dbReference>
<feature type="region of interest" description="Disordered" evidence="1">
    <location>
        <begin position="1043"/>
        <end position="1081"/>
    </location>
</feature>
<dbReference type="GO" id="GO:0007165">
    <property type="term" value="P:signal transduction"/>
    <property type="evidence" value="ECO:0007669"/>
    <property type="project" value="TreeGrafter"/>
</dbReference>
<feature type="domain" description="Protein kinase" evidence="2">
    <location>
        <begin position="909"/>
        <end position="1252"/>
    </location>
</feature>
<feature type="compositionally biased region" description="Polar residues" evidence="1">
    <location>
        <begin position="1639"/>
        <end position="1653"/>
    </location>
</feature>
<protein>
    <recommendedName>
        <fullName evidence="2">Protein kinase domain-containing protein</fullName>
    </recommendedName>
</protein>
<dbReference type="PROSITE" id="PS50011">
    <property type="entry name" value="PROTEIN_KINASE_DOM"/>
    <property type="match status" value="1"/>
</dbReference>
<proteinExistence type="predicted"/>
<feature type="compositionally biased region" description="Polar residues" evidence="1">
    <location>
        <begin position="478"/>
        <end position="488"/>
    </location>
</feature>
<dbReference type="InterPro" id="IPR050167">
    <property type="entry name" value="Ser_Thr_protein_kinase"/>
</dbReference>
<feature type="region of interest" description="Disordered" evidence="1">
    <location>
        <begin position="1810"/>
        <end position="1864"/>
    </location>
</feature>
<feature type="compositionally biased region" description="Gly residues" evidence="1">
    <location>
        <begin position="208"/>
        <end position="221"/>
    </location>
</feature>
<organism evidence="3 4">
    <name type="scientific">Edaphochlamys debaryana</name>
    <dbReference type="NCBI Taxonomy" id="47281"/>
    <lineage>
        <taxon>Eukaryota</taxon>
        <taxon>Viridiplantae</taxon>
        <taxon>Chlorophyta</taxon>
        <taxon>core chlorophytes</taxon>
        <taxon>Chlorophyceae</taxon>
        <taxon>CS clade</taxon>
        <taxon>Chlamydomonadales</taxon>
        <taxon>Chlamydomonadales incertae sedis</taxon>
        <taxon>Edaphochlamys</taxon>
    </lineage>
</organism>
<dbReference type="InterPro" id="IPR008271">
    <property type="entry name" value="Ser/Thr_kinase_AS"/>
</dbReference>
<feature type="compositionally biased region" description="Polar residues" evidence="1">
    <location>
        <begin position="1810"/>
        <end position="1821"/>
    </location>
</feature>
<keyword evidence="4" id="KW-1185">Reference proteome</keyword>
<dbReference type="PANTHER" id="PTHR23257">
    <property type="entry name" value="SERINE-THREONINE PROTEIN KINASE"/>
    <property type="match status" value="1"/>
</dbReference>
<dbReference type="SUPFAM" id="SSF56112">
    <property type="entry name" value="Protein kinase-like (PK-like)"/>
    <property type="match status" value="1"/>
</dbReference>
<gene>
    <name evidence="3" type="ORF">HYH03_014701</name>
</gene>
<feature type="compositionally biased region" description="Low complexity" evidence="1">
    <location>
        <begin position="598"/>
        <end position="609"/>
    </location>
</feature>
<feature type="compositionally biased region" description="Low complexity" evidence="1">
    <location>
        <begin position="799"/>
        <end position="817"/>
    </location>
</feature>
<feature type="region of interest" description="Disordered" evidence="1">
    <location>
        <begin position="1877"/>
        <end position="1928"/>
    </location>
</feature>
<sequence length="1973" mass="195493">MQPAPDRGPSAAAAHVDPGSRQLEDPGSQDAGASEEPGSGAFRPTTRLRRILLCCGGRDGGPSADGTNTARSEAVAAAAPSALATGAEPAPVVGQPAAASSQLLLPAASYGAVRRPMLPSPLQLTAGYSAELPPPMMSPPAPGLPPGYSSNSPLVFITEPAAGSLAPASESGTGGYILRDLEALAGAASTTGGGAGGGLTSRTHSRRGGLGAASQTGGGGALPTPTVSSAAPRRARHGTGTGLSAGGGTAGGSAGHLVVGSRVSSMNSYGSARTSASRVSRWGFAHLASVLSAGLSSFAAQLARVAEPVSGALRGEAVEQLARRAERMDLLKAVAQVADLDLIAQGAERSLVYRGSTYVGGARVPVCVKYMADSAEGMTAPATEGLLSRVLVHPNLIRTHTWHLTRVAAEDLAATLADVLAAAEARRRRQRRREEARRWGFRWRRRQAAGTPEPSPFARPSTVAELSHGGTDPEAPPLTQSQQASEVSTLRLGESEAGAAPWGHAQAQSSRPLAQPRVNVSIAAGGLPSYGPGGLDEPTGSRRSLSLGRLIMGSLRIGGLGSGQPSVGSPAPHRPQGVSGVPPLALPTEAQPHAASQPALAANPGGAPAQRRRSGSGSGKGRASASAISSSAERRSGSAEHGSGSAGTGDTLGIRLGPGGSSAGGSAAPAAATASASAAVSGAGGGGGGTGGGLHSSSQYSQLSPFIHHGSFSTLTAVAEAGAAAPGMAAGAGAGAARSSARLPSTLSGSIAGSSGGATAGGATNGAGTGTGTGTGTGSSGPATGPMQQPTRPQPTPNQPLAAAAAAPGGAAVPSVNTTTTTTATTSISIATMTSGGAGVGGLRTNSSRADTDILAAHGTTPALSSTAAAAAVVRDRPHSANPVTSPTAMTPPPPSGREGRWGPMSAGFGAAASAGGGGGGGGGGAYHGRPASVGGLVSRRRELAVSSFRQREPGGGDAAAAAAGATSATAAAATSGDALLSLTREQMEQGWRKLQQILHRLNVKPGEFLTRIVMEEADRGSLYNAIRGGVFQGAAYTDESTLGPMPSAGAAPGQLATGPSTSSATPGSSSSAPPPLLAPPPPPLPPLAALLLTARDVARGLAHLHAHAVIHGDVKPSNVLLRSDAADPRGYVAMVSDFGLSRIAPHGSIETPEPIGTVSFMAPEVIAGNRYPSSDVWSYGVVLWQLATGSEPWPRLRNMQVMMGVMHGELSLPIPDNLHPSLAALLARCLAHDHTARPSFVAIEAELTTMLKDVYDEGAASAAPSAQLPAQFSIAMSSNYSTTATQSVAASTTAFAVMAAAAATTATTTLDDMEITAAAAMPAATPATALLGTPLQTAALEEQVLSQPWGLAPTMASSHHDLLLYDRLAAGVYSVAAEARGAGEGISAAESVPQEQVRQESQQRPPALWDEEDAEDVQAPADVEGRGVTVAVAVPPNVVSELLEEHALVDDHDEDIEARGEDEVDELQSTRASAAHQGQRESQTHSSMGRSSMASTMAGSMFSRLTRQSSWGASTSANVHTSALLQHSASMLLPAGFNPGSLTSSRPSDTRAALLASPAAAFPAGSGAGGGGPGSLWRSSTGGPWDSTAAHMQAAPRTGGGSSSGLSPQPQGRSRQTSLLGTLDYGGTGHRQSGLAGATSTTMEGISSSADSQVFREAMGGPISGDRLGPSSQSQRGSATGASPSPRPRYQAVHAIDFGDALGRRHSLEERSPHAPPSTLSAVFGAATGAGTPTAGSLGGGVGGAGLAAALLPPIREEPQSGAHLASFGGSSFGGAYGFSGAGGSSREAVSGVLLNPLSSAFTQPFVASNPGAPSTSASGAVTDRTSSRTSGGPAGSRGSRTSGGTAGTGTGTGTDSGGNDLWGRVDQVTAAWPLLPRAGGPQLPRVTRAVQPQPLAAGEGAAGGEPGPGPAPSQPPARGLRMFGSDPSLALPQLMRQGLIVLGVEDNTQPGAEEPGPQAPSAAGPRPGGGA</sequence>
<dbReference type="InterPro" id="IPR000719">
    <property type="entry name" value="Prot_kinase_dom"/>
</dbReference>
<feature type="compositionally biased region" description="Gly residues" evidence="1">
    <location>
        <begin position="239"/>
        <end position="251"/>
    </location>
</feature>
<feature type="region of interest" description="Disordered" evidence="1">
    <location>
        <begin position="561"/>
        <end position="668"/>
    </location>
</feature>
<dbReference type="Pfam" id="PF07714">
    <property type="entry name" value="PK_Tyr_Ser-Thr"/>
    <property type="match status" value="1"/>
</dbReference>